<organism evidence="2 3">
    <name type="scientific">Panagrellus redivivus</name>
    <name type="common">Microworm</name>
    <dbReference type="NCBI Taxonomy" id="6233"/>
    <lineage>
        <taxon>Eukaryota</taxon>
        <taxon>Metazoa</taxon>
        <taxon>Ecdysozoa</taxon>
        <taxon>Nematoda</taxon>
        <taxon>Chromadorea</taxon>
        <taxon>Rhabditida</taxon>
        <taxon>Tylenchina</taxon>
        <taxon>Panagrolaimomorpha</taxon>
        <taxon>Panagrolaimoidea</taxon>
        <taxon>Panagrolaimidae</taxon>
        <taxon>Panagrellus</taxon>
    </lineage>
</organism>
<keyword evidence="1" id="KW-0732">Signal</keyword>
<dbReference type="AlphaFoldDB" id="A0A7E4ZUA2"/>
<evidence type="ECO:0000256" key="1">
    <source>
        <dbReference type="SAM" id="SignalP"/>
    </source>
</evidence>
<evidence type="ECO:0000313" key="3">
    <source>
        <dbReference type="WBParaSite" id="Pan_g17676.t1"/>
    </source>
</evidence>
<reference evidence="3" key="2">
    <citation type="submission" date="2020-10" db="UniProtKB">
        <authorList>
            <consortium name="WormBaseParasite"/>
        </authorList>
    </citation>
    <scope>IDENTIFICATION</scope>
</reference>
<name>A0A7E4ZUA2_PANRE</name>
<protein>
    <submittedName>
        <fullName evidence="3">Secreted protein</fullName>
    </submittedName>
</protein>
<accession>A0A7E4ZUA2</accession>
<proteinExistence type="predicted"/>
<dbReference type="WBParaSite" id="Pan_g17676.t1">
    <property type="protein sequence ID" value="Pan_g17676.t1"/>
    <property type="gene ID" value="Pan_g17676"/>
</dbReference>
<sequence length="236" mass="25920">MNINILVFAVVAISPALCDNRIGCHVYNDTNWRSKGDYCVYALKEDGTHQRNVNGGLKWKLNFNEEDTPMNKCIKPPGLAAFKRCNIGWCNRHDCTGVEIVPWPEALPETTTLSTEVISTTLSTTSSTLTSTAAITTLETATTEALITTNTPLLPTTLKSPHLAVLLTLPNGTSEESIGPNCETGRQYDQNELSGLPLTNVFDNEQVNVVYNIPPTSSRCECRCNQNKKQNIFIVA</sequence>
<dbReference type="Proteomes" id="UP000492821">
    <property type="component" value="Unassembled WGS sequence"/>
</dbReference>
<keyword evidence="2" id="KW-1185">Reference proteome</keyword>
<feature type="signal peptide" evidence="1">
    <location>
        <begin position="1"/>
        <end position="18"/>
    </location>
</feature>
<evidence type="ECO:0000313" key="2">
    <source>
        <dbReference type="Proteomes" id="UP000492821"/>
    </source>
</evidence>
<reference evidence="2" key="1">
    <citation type="journal article" date="2013" name="Genetics">
        <title>The draft genome and transcriptome of Panagrellus redivivus are shaped by the harsh demands of a free-living lifestyle.</title>
        <authorList>
            <person name="Srinivasan J."/>
            <person name="Dillman A.R."/>
            <person name="Macchietto M.G."/>
            <person name="Heikkinen L."/>
            <person name="Lakso M."/>
            <person name="Fracchia K.M."/>
            <person name="Antoshechkin I."/>
            <person name="Mortazavi A."/>
            <person name="Wong G."/>
            <person name="Sternberg P.W."/>
        </authorList>
    </citation>
    <scope>NUCLEOTIDE SEQUENCE [LARGE SCALE GENOMIC DNA]</scope>
    <source>
        <strain evidence="2">MT8872</strain>
    </source>
</reference>
<feature type="chain" id="PRO_5028949449" evidence="1">
    <location>
        <begin position="19"/>
        <end position="236"/>
    </location>
</feature>